<dbReference type="InterPro" id="IPR029045">
    <property type="entry name" value="ClpP/crotonase-like_dom_sf"/>
</dbReference>
<keyword evidence="3" id="KW-0378">Hydrolase</keyword>
<feature type="domain" description="Enoyl-CoA hydratase/isomerase" evidence="4">
    <location>
        <begin position="43"/>
        <end position="213"/>
    </location>
</feature>
<evidence type="ECO:0000313" key="6">
    <source>
        <dbReference type="Proteomes" id="UP000187209"/>
    </source>
</evidence>
<keyword evidence="6" id="KW-1185">Reference proteome</keyword>
<evidence type="ECO:0000256" key="1">
    <source>
        <dbReference type="ARBA" id="ARBA00001709"/>
    </source>
</evidence>
<dbReference type="GO" id="GO:0006574">
    <property type="term" value="P:L-valine catabolic process"/>
    <property type="evidence" value="ECO:0007669"/>
    <property type="project" value="TreeGrafter"/>
</dbReference>
<dbReference type="InterPro" id="IPR032259">
    <property type="entry name" value="HIBYL-CoA-H"/>
</dbReference>
<dbReference type="PANTHER" id="PTHR43176">
    <property type="entry name" value="3-HYDROXYISOBUTYRYL-COA HYDROLASE-RELATED"/>
    <property type="match status" value="1"/>
</dbReference>
<dbReference type="Proteomes" id="UP000187209">
    <property type="component" value="Unassembled WGS sequence"/>
</dbReference>
<dbReference type="GO" id="GO:0003860">
    <property type="term" value="F:3-hydroxyisobutyryl-CoA hydrolase activity"/>
    <property type="evidence" value="ECO:0007669"/>
    <property type="project" value="UniProtKB-EC"/>
</dbReference>
<evidence type="ECO:0000259" key="4">
    <source>
        <dbReference type="Pfam" id="PF16113"/>
    </source>
</evidence>
<dbReference type="EC" id="3.1.2.4" evidence="2"/>
<sequence length="1306" mass="152814">MFRQCSKRAIANQYIYLPPLTKNTEKIIKNLDLNNYCRGTLGEINFNNLAYGNMLNHSMINSLHRSLMAMELETEIRAIILQSKKDFCLGTDYLYLAHKGRQNSPDAEDYLRKLYALISDISRMETPFIPLVSGRAYGSGAAIAGLGHFSIATENTSACFPEADFGMTPTGGSTFLLGRLPCELGLYLGLTGQKLRGTDLEQVGLAYKTGEHSVFLNDTIKDHVNNHQGPYTTRHISGDAWNEAVEMLAADKFYESIQDSNEIANRTNLSSFWQEKPENMKMTIADVLYNKMVKKDALLNAPGDTYKYFSGQDIQNHLKEFRAGAIEMQDFYPVQPLSIQDYLPAIYRCFSAKTLDEVIDRLTYESHHGEKEWANKMLKNLSQKSALSLELTFHMIRKAYTLAWNECLQQEFKTALNIVKHPDFFEGATKKLNRIKGNPEWISKFPVSKDQVEEMLNNDASLDINAKPYQLLPVKHFYNELPNSPRFWVNEISPVHHYQRTDFELEARSYYNSIGIDLRDHNLEISVVRERFYHMKLFDKIMEDENERMERIAADPLSIKIFYTQRLEEIEKLVNDETRFKDTMQKVLEEHFREKFNERFDLISKRCDEAHMIKKRELFREMRDVVNEEVFLEPIESPETIEKLLEKPEMLNVPMTFPKSNNENYLEPLFNGKYEYTLEPGKYYTADLATTDDSLLYYQTPTEKYGDYDDFNIAEMREFMAETYTKLQLACGFDDTEKSKNMLQWFDEFKENSDTAIYGMFDTALYQKKKKSSEVKNIKPIELNEDSKETEMDEQSNVVDGNLGRTLLIKESVSPDDPRIENLTNQNLFESKPDYLTDDDTIDNDNENENDKIKVPKPMYVEKDYLSKDLSQNIDDMKDFRAVLAEDVYVKTGCKDLKKGIFLLKSGNFEYDTEKMKERRREITIQTYDDDDNYYLSPNSSNKMRQTFTEYFIHPGRSDNNNKLYKSLEIENSKMLFHELEIAKEERNKKKERSSMEEEEMAKQFNTNITRSLDVHESEVPKRYKSFPLRAQFEADYLKIIFGEKTYISQDYEYKPEDLEIPKRVFCICNMSDSPQQWLEKSLKATVAQAFETREKDEMQLTHSELLAYDQDVHENFTPEGMRKLLLKYLNEEMAYMLFSKKSLVNRARQADDNRCKYKKPSTDYQEYLNSSQEYLIMQEADDLSTYARRVLSGKSKNKDIEEVYLKKDVYYDLLIHERNNNLLKGPHSDPGIYLKEWAAKGSVVSERKSYHDHRKRTLADLKSELFNNARLIKNLESLLNLHEYKDKVESIDVLNEILQENKSIL</sequence>
<comment type="caution">
    <text evidence="5">The sequence shown here is derived from an EMBL/GenBank/DDBJ whole genome shotgun (WGS) entry which is preliminary data.</text>
</comment>
<evidence type="ECO:0000313" key="5">
    <source>
        <dbReference type="EMBL" id="OMJ89309.1"/>
    </source>
</evidence>
<dbReference type="EMBL" id="MPUH01000128">
    <property type="protein sequence ID" value="OMJ89309.1"/>
    <property type="molecule type" value="Genomic_DNA"/>
</dbReference>
<organism evidence="5 6">
    <name type="scientific">Stentor coeruleus</name>
    <dbReference type="NCBI Taxonomy" id="5963"/>
    <lineage>
        <taxon>Eukaryota</taxon>
        <taxon>Sar</taxon>
        <taxon>Alveolata</taxon>
        <taxon>Ciliophora</taxon>
        <taxon>Postciliodesmatophora</taxon>
        <taxon>Heterotrichea</taxon>
        <taxon>Heterotrichida</taxon>
        <taxon>Stentoridae</taxon>
        <taxon>Stentor</taxon>
    </lineage>
</organism>
<feature type="domain" description="Enoyl-CoA hydratase/isomerase" evidence="4">
    <location>
        <begin position="313"/>
        <end position="444"/>
    </location>
</feature>
<dbReference type="SUPFAM" id="SSF52096">
    <property type="entry name" value="ClpP/crotonase"/>
    <property type="match status" value="1"/>
</dbReference>
<reference evidence="5 6" key="1">
    <citation type="submission" date="2016-11" db="EMBL/GenBank/DDBJ databases">
        <title>The macronuclear genome of Stentor coeruleus: a giant cell with tiny introns.</title>
        <authorList>
            <person name="Slabodnick M."/>
            <person name="Ruby J.G."/>
            <person name="Reiff S.B."/>
            <person name="Swart E.C."/>
            <person name="Gosai S."/>
            <person name="Prabakaran S."/>
            <person name="Witkowska E."/>
            <person name="Larue G.E."/>
            <person name="Fisher S."/>
            <person name="Freeman R.M."/>
            <person name="Gunawardena J."/>
            <person name="Chu W."/>
            <person name="Stover N.A."/>
            <person name="Gregory B.D."/>
            <person name="Nowacki M."/>
            <person name="Derisi J."/>
            <person name="Roy S.W."/>
            <person name="Marshall W.F."/>
            <person name="Sood P."/>
        </authorList>
    </citation>
    <scope>NUCLEOTIDE SEQUENCE [LARGE SCALE GENOMIC DNA]</scope>
    <source>
        <strain evidence="5">WM001</strain>
    </source>
</reference>
<protein>
    <recommendedName>
        <fullName evidence="2">3-hydroxyisobutyryl-CoA hydrolase</fullName>
        <ecNumber evidence="2">3.1.2.4</ecNumber>
    </recommendedName>
</protein>
<accession>A0A1R2CJV4</accession>
<dbReference type="CDD" id="cd06558">
    <property type="entry name" value="crotonase-like"/>
    <property type="match status" value="1"/>
</dbReference>
<gene>
    <name evidence="5" type="ORF">SteCoe_8512</name>
</gene>
<dbReference type="Gene3D" id="3.90.226.10">
    <property type="entry name" value="2-enoyl-CoA Hydratase, Chain A, domain 1"/>
    <property type="match status" value="2"/>
</dbReference>
<name>A0A1R2CJV4_9CILI</name>
<dbReference type="PANTHER" id="PTHR43176:SF3">
    <property type="entry name" value="3-HYDROXYISOBUTYRYL-COA HYDROLASE, MITOCHONDRIAL"/>
    <property type="match status" value="1"/>
</dbReference>
<dbReference type="OrthoDB" id="311688at2759"/>
<dbReference type="Pfam" id="PF16113">
    <property type="entry name" value="ECH_2"/>
    <property type="match status" value="2"/>
</dbReference>
<proteinExistence type="predicted"/>
<dbReference type="InterPro" id="IPR045004">
    <property type="entry name" value="ECH_dom"/>
</dbReference>
<comment type="catalytic activity">
    <reaction evidence="1">
        <text>3-hydroxy-2-methylpropanoyl-CoA + H2O = 3-hydroxy-2-methylpropanoate + CoA + H(+)</text>
        <dbReference type="Rhea" id="RHEA:20888"/>
        <dbReference type="ChEBI" id="CHEBI:11805"/>
        <dbReference type="ChEBI" id="CHEBI:15377"/>
        <dbReference type="ChEBI" id="CHEBI:15378"/>
        <dbReference type="ChEBI" id="CHEBI:57287"/>
        <dbReference type="ChEBI" id="CHEBI:57340"/>
        <dbReference type="EC" id="3.1.2.4"/>
    </reaction>
</comment>
<evidence type="ECO:0000256" key="2">
    <source>
        <dbReference type="ARBA" id="ARBA00011915"/>
    </source>
</evidence>
<evidence type="ECO:0000256" key="3">
    <source>
        <dbReference type="ARBA" id="ARBA00022801"/>
    </source>
</evidence>